<gene>
    <name evidence="8" type="primary">psbY</name>
</gene>
<proteinExistence type="predicted"/>
<dbReference type="GO" id="GO:0015979">
    <property type="term" value="P:photosynthesis"/>
    <property type="evidence" value="ECO:0007669"/>
    <property type="project" value="UniProtKB-KW"/>
</dbReference>
<keyword evidence="2" id="KW-0602">Photosynthesis</keyword>
<keyword evidence="8" id="KW-0934">Plastid</keyword>
<geneLocation type="plastid" evidence="8"/>
<evidence type="ECO:0000256" key="6">
    <source>
        <dbReference type="ARBA" id="ARBA00023136"/>
    </source>
</evidence>
<evidence type="ECO:0000256" key="7">
    <source>
        <dbReference type="ARBA" id="ARBA00023276"/>
    </source>
</evidence>
<keyword evidence="4" id="KW-1133">Transmembrane helix</keyword>
<name>A0A3G2QYU6_9STRA</name>
<comment type="subcellular location">
    <subcellularLocation>
        <location evidence="1">Membrane</location>
    </subcellularLocation>
</comment>
<keyword evidence="5" id="KW-0793">Thylakoid</keyword>
<dbReference type="InterPro" id="IPR009388">
    <property type="entry name" value="PSII_PsbY"/>
</dbReference>
<sequence>MKLFLTFTPILLAASWALYNIFFLIKKSIPSSS</sequence>
<keyword evidence="6" id="KW-0472">Membrane</keyword>
<evidence type="ECO:0000256" key="4">
    <source>
        <dbReference type="ARBA" id="ARBA00022989"/>
    </source>
</evidence>
<dbReference type="EMBL" id="MH795129">
    <property type="protein sequence ID" value="AYO28310.1"/>
    <property type="molecule type" value="Genomic_DNA"/>
</dbReference>
<evidence type="ECO:0000256" key="2">
    <source>
        <dbReference type="ARBA" id="ARBA00022531"/>
    </source>
</evidence>
<dbReference type="GO" id="GO:0030145">
    <property type="term" value="F:manganese ion binding"/>
    <property type="evidence" value="ECO:0007669"/>
    <property type="project" value="InterPro"/>
</dbReference>
<dbReference type="Pfam" id="PF06298">
    <property type="entry name" value="PsbY"/>
    <property type="match status" value="1"/>
</dbReference>
<evidence type="ECO:0000256" key="3">
    <source>
        <dbReference type="ARBA" id="ARBA00022692"/>
    </source>
</evidence>
<evidence type="ECO:0000313" key="8">
    <source>
        <dbReference type="EMBL" id="AYO28308.1"/>
    </source>
</evidence>
<dbReference type="GO" id="GO:0009523">
    <property type="term" value="C:photosystem II"/>
    <property type="evidence" value="ECO:0007669"/>
    <property type="project" value="UniProtKB-KW"/>
</dbReference>
<reference evidence="8" key="1">
    <citation type="submission" date="2018-08" db="EMBL/GenBank/DDBJ databases">
        <title>Comparative Plastid Genomics of Synurophyceae: Evolutionary Evidence of Lateral Gene Transfer and Inverted Repeat Dynamics.</title>
        <authorList>
            <person name="Kim J.I."/>
            <person name="Shin H."/>
            <person name="Skaloud P."/>
            <person name="Jung J."/>
            <person name="Yoon H.S."/>
            <person name="Archibald J.M."/>
            <person name="Shin W."/>
        </authorList>
    </citation>
    <scope>NUCLEOTIDE SEQUENCE</scope>
    <source>
        <strain evidence="8">FBCC200022</strain>
    </source>
</reference>
<keyword evidence="3" id="KW-0812">Transmembrane</keyword>
<accession>A0A3G2QYU6</accession>
<evidence type="ECO:0000256" key="5">
    <source>
        <dbReference type="ARBA" id="ARBA00023078"/>
    </source>
</evidence>
<protein>
    <submittedName>
        <fullName evidence="8">Photosystem II protein Y</fullName>
    </submittedName>
</protein>
<dbReference type="EMBL" id="MH795129">
    <property type="protein sequence ID" value="AYO28308.1"/>
    <property type="molecule type" value="Genomic_DNA"/>
</dbReference>
<keyword evidence="7" id="KW-0604">Photosystem II</keyword>
<dbReference type="AlphaFoldDB" id="A0A3G2QYU6"/>
<organism evidence="8">
    <name type="scientific">Synura sphagnicola</name>
    <dbReference type="NCBI Taxonomy" id="52556"/>
    <lineage>
        <taxon>Eukaryota</taxon>
        <taxon>Sar</taxon>
        <taxon>Stramenopiles</taxon>
        <taxon>Ochrophyta</taxon>
        <taxon>Synurophyceae</taxon>
        <taxon>Synurales</taxon>
        <taxon>Mallomonadaceae</taxon>
        <taxon>Synura</taxon>
    </lineage>
</organism>
<evidence type="ECO:0000256" key="1">
    <source>
        <dbReference type="ARBA" id="ARBA00004370"/>
    </source>
</evidence>